<dbReference type="AlphaFoldDB" id="A0A0D3JWG1"/>
<feature type="compositionally biased region" description="Acidic residues" evidence="1">
    <location>
        <begin position="311"/>
        <end position="324"/>
    </location>
</feature>
<dbReference type="Proteomes" id="UP000013827">
    <property type="component" value="Unassembled WGS sequence"/>
</dbReference>
<dbReference type="RefSeq" id="XP_005780275.1">
    <property type="nucleotide sequence ID" value="XM_005780218.1"/>
</dbReference>
<keyword evidence="3" id="KW-1185">Reference proteome</keyword>
<evidence type="ECO:0000313" key="2">
    <source>
        <dbReference type="EnsemblProtists" id="EOD27846"/>
    </source>
</evidence>
<reference evidence="2" key="2">
    <citation type="submission" date="2024-10" db="UniProtKB">
        <authorList>
            <consortium name="EnsemblProtists"/>
        </authorList>
    </citation>
    <scope>IDENTIFICATION</scope>
</reference>
<proteinExistence type="predicted"/>
<evidence type="ECO:0000256" key="1">
    <source>
        <dbReference type="SAM" id="MobiDB-lite"/>
    </source>
</evidence>
<feature type="region of interest" description="Disordered" evidence="1">
    <location>
        <begin position="301"/>
        <end position="326"/>
    </location>
</feature>
<name>A0A0D3JWG1_EMIH1</name>
<dbReference type="PaxDb" id="2903-EOD27846"/>
<dbReference type="HOGENOM" id="CLU_619103_0_0_1"/>
<organism evidence="2 3">
    <name type="scientific">Emiliania huxleyi (strain CCMP1516)</name>
    <dbReference type="NCBI Taxonomy" id="280463"/>
    <lineage>
        <taxon>Eukaryota</taxon>
        <taxon>Haptista</taxon>
        <taxon>Haptophyta</taxon>
        <taxon>Prymnesiophyceae</taxon>
        <taxon>Isochrysidales</taxon>
        <taxon>Noelaerhabdaceae</taxon>
        <taxon>Emiliania</taxon>
    </lineage>
</organism>
<reference evidence="3" key="1">
    <citation type="journal article" date="2013" name="Nature">
        <title>Pan genome of the phytoplankton Emiliania underpins its global distribution.</title>
        <authorList>
            <person name="Read B.A."/>
            <person name="Kegel J."/>
            <person name="Klute M.J."/>
            <person name="Kuo A."/>
            <person name="Lefebvre S.C."/>
            <person name="Maumus F."/>
            <person name="Mayer C."/>
            <person name="Miller J."/>
            <person name="Monier A."/>
            <person name="Salamov A."/>
            <person name="Young J."/>
            <person name="Aguilar M."/>
            <person name="Claverie J.M."/>
            <person name="Frickenhaus S."/>
            <person name="Gonzalez K."/>
            <person name="Herman E.K."/>
            <person name="Lin Y.C."/>
            <person name="Napier J."/>
            <person name="Ogata H."/>
            <person name="Sarno A.F."/>
            <person name="Shmutz J."/>
            <person name="Schroeder D."/>
            <person name="de Vargas C."/>
            <person name="Verret F."/>
            <person name="von Dassow P."/>
            <person name="Valentin K."/>
            <person name="Van de Peer Y."/>
            <person name="Wheeler G."/>
            <person name="Dacks J.B."/>
            <person name="Delwiche C.F."/>
            <person name="Dyhrman S.T."/>
            <person name="Glockner G."/>
            <person name="John U."/>
            <person name="Richards T."/>
            <person name="Worden A.Z."/>
            <person name="Zhang X."/>
            <person name="Grigoriev I.V."/>
            <person name="Allen A.E."/>
            <person name="Bidle K."/>
            <person name="Borodovsky M."/>
            <person name="Bowler C."/>
            <person name="Brownlee C."/>
            <person name="Cock J.M."/>
            <person name="Elias M."/>
            <person name="Gladyshev V.N."/>
            <person name="Groth M."/>
            <person name="Guda C."/>
            <person name="Hadaegh A."/>
            <person name="Iglesias-Rodriguez M.D."/>
            <person name="Jenkins J."/>
            <person name="Jones B.M."/>
            <person name="Lawson T."/>
            <person name="Leese F."/>
            <person name="Lindquist E."/>
            <person name="Lobanov A."/>
            <person name="Lomsadze A."/>
            <person name="Malik S.B."/>
            <person name="Marsh M.E."/>
            <person name="Mackinder L."/>
            <person name="Mock T."/>
            <person name="Mueller-Roeber B."/>
            <person name="Pagarete A."/>
            <person name="Parker M."/>
            <person name="Probert I."/>
            <person name="Quesneville H."/>
            <person name="Raines C."/>
            <person name="Rensing S.A."/>
            <person name="Riano-Pachon D.M."/>
            <person name="Richier S."/>
            <person name="Rokitta S."/>
            <person name="Shiraiwa Y."/>
            <person name="Soanes D.M."/>
            <person name="van der Giezen M."/>
            <person name="Wahlund T.M."/>
            <person name="Williams B."/>
            <person name="Wilson W."/>
            <person name="Wolfe G."/>
            <person name="Wurch L.L."/>
        </authorList>
    </citation>
    <scope>NUCLEOTIDE SEQUENCE</scope>
</reference>
<evidence type="ECO:0000313" key="3">
    <source>
        <dbReference type="Proteomes" id="UP000013827"/>
    </source>
</evidence>
<sequence length="443" mass="45140">MPLLRLRLLFASLVATCICWTISQMLVLERHLSATDSSAAQAHHDPAAAGVAAAPAAEELRRTLKALSSLQPHVPTQGAAAAAAHASAVSASVTAVLEWRDAAQLERQLAALSAQRPAAPATTLVDAYRAADGGAAARAVARSFGGGSSVSVFGAVTGGGGGGGERPGGAMGGRLGRLALALQEPSAFVLLLDSHVTPGPAAVEALLAASLGSGGVVGLAGWCLYDTALAGEQATPLSDGGQATLLLPDTFEAMRPVTVHGAEAAGEASLITSLAEVDVLRGSWLLRVEWIPLLLRGVAGEAAGGGKGEEEGGEEGEEGGGEAGEEARVSALLREHGDLPSLVLPAGTADGWRDVSATMPPTAARERAWRRELWLEERRGAARPPWRRAAPDAAGGGRPEVGISRPEVGISRPEVRPSLLLLLPADSGPEGLAELARLYAPLY</sequence>
<feature type="region of interest" description="Disordered" evidence="1">
    <location>
        <begin position="385"/>
        <end position="405"/>
    </location>
</feature>
<dbReference type="KEGG" id="ehx:EMIHUDRAFT_463208"/>
<dbReference type="EnsemblProtists" id="EOD27846">
    <property type="protein sequence ID" value="EOD27846"/>
    <property type="gene ID" value="EMIHUDRAFT_463208"/>
</dbReference>
<evidence type="ECO:0008006" key="4">
    <source>
        <dbReference type="Google" id="ProtNLM"/>
    </source>
</evidence>
<protein>
    <recommendedName>
        <fullName evidence="4">Glycosyltransferase 2-like domain-containing protein</fullName>
    </recommendedName>
</protein>
<dbReference type="GeneID" id="17273392"/>
<accession>A0A0D3JWG1</accession>